<accession>A0A2T7NCP5</accession>
<dbReference type="EMBL" id="PZQS01000014">
    <property type="protein sequence ID" value="PVD18927.1"/>
    <property type="molecule type" value="Genomic_DNA"/>
</dbReference>
<organism evidence="3 4">
    <name type="scientific">Pomacea canaliculata</name>
    <name type="common">Golden apple snail</name>
    <dbReference type="NCBI Taxonomy" id="400727"/>
    <lineage>
        <taxon>Eukaryota</taxon>
        <taxon>Metazoa</taxon>
        <taxon>Spiralia</taxon>
        <taxon>Lophotrochozoa</taxon>
        <taxon>Mollusca</taxon>
        <taxon>Gastropoda</taxon>
        <taxon>Caenogastropoda</taxon>
        <taxon>Architaenioglossa</taxon>
        <taxon>Ampullarioidea</taxon>
        <taxon>Ampullariidae</taxon>
        <taxon>Pomacea</taxon>
    </lineage>
</organism>
<keyword evidence="2" id="KW-0472">Membrane</keyword>
<protein>
    <submittedName>
        <fullName evidence="3">Uncharacterized protein</fullName>
    </submittedName>
</protein>
<feature type="region of interest" description="Disordered" evidence="1">
    <location>
        <begin position="47"/>
        <end position="72"/>
    </location>
</feature>
<name>A0A2T7NCP5_POMCA</name>
<dbReference type="Proteomes" id="UP000245119">
    <property type="component" value="Linkage Group LG14"/>
</dbReference>
<proteinExistence type="predicted"/>
<gene>
    <name evidence="3" type="ORF">C0Q70_21486</name>
</gene>
<reference evidence="3 4" key="1">
    <citation type="submission" date="2018-04" db="EMBL/GenBank/DDBJ databases">
        <title>The genome of golden apple snail Pomacea canaliculata provides insight into stress tolerance and invasive adaptation.</title>
        <authorList>
            <person name="Liu C."/>
            <person name="Liu B."/>
            <person name="Ren Y."/>
            <person name="Zhang Y."/>
            <person name="Wang H."/>
            <person name="Li S."/>
            <person name="Jiang F."/>
            <person name="Yin L."/>
            <person name="Zhang G."/>
            <person name="Qian W."/>
            <person name="Fan W."/>
        </authorList>
    </citation>
    <scope>NUCLEOTIDE SEQUENCE [LARGE SCALE GENOMIC DNA]</scope>
    <source>
        <strain evidence="3">SZHN2017</strain>
        <tissue evidence="3">Muscle</tissue>
    </source>
</reference>
<keyword evidence="4" id="KW-1185">Reference proteome</keyword>
<dbReference type="AlphaFoldDB" id="A0A2T7NCP5"/>
<feature type="transmembrane region" description="Helical" evidence="2">
    <location>
        <begin position="227"/>
        <end position="249"/>
    </location>
</feature>
<comment type="caution">
    <text evidence="3">The sequence shown here is derived from an EMBL/GenBank/DDBJ whole genome shotgun (WGS) entry which is preliminary data.</text>
</comment>
<sequence>MADSGIEPVHGKHEPATLVQPPPAYVVQPTPAGAVYPAAGGYPPPQPGYQGGYAPPPPGYPPAGYSQPQGGYPPGAYPPPQPGYVAGQPMPNVVMVGTQQPTTVVQQKNLDHKIRKFTFTGSVCVLLQSKTEYSVVACNTGKMEAKSATSIDDVWVTFRTEASYQSSEHFFGSDGFEFHATMVPSGNLYYLSGNITKPNGTDFRDIYFRPQAGSKFRIVSGSSAMSVGLPVGISLGLLVICVSIAIIILRWGVRNGYLRHVAWSYKLFRNSQEPVTFSTSEQDQETGVNVHI</sequence>
<dbReference type="OrthoDB" id="6141309at2759"/>
<keyword evidence="2" id="KW-0812">Transmembrane</keyword>
<evidence type="ECO:0000313" key="4">
    <source>
        <dbReference type="Proteomes" id="UP000245119"/>
    </source>
</evidence>
<evidence type="ECO:0000256" key="2">
    <source>
        <dbReference type="SAM" id="Phobius"/>
    </source>
</evidence>
<evidence type="ECO:0000256" key="1">
    <source>
        <dbReference type="SAM" id="MobiDB-lite"/>
    </source>
</evidence>
<feature type="region of interest" description="Disordered" evidence="1">
    <location>
        <begin position="1"/>
        <end position="23"/>
    </location>
</feature>
<keyword evidence="2" id="KW-1133">Transmembrane helix</keyword>
<evidence type="ECO:0000313" key="3">
    <source>
        <dbReference type="EMBL" id="PVD18927.1"/>
    </source>
</evidence>